<dbReference type="Proteomes" id="UP000256845">
    <property type="component" value="Unassembled WGS sequence"/>
</dbReference>
<accession>A0A3D9HVB0</accession>
<gene>
    <name evidence="2" type="ORF">DFP90_101217</name>
</gene>
<sequence length="100" mass="10901">MTDDPRFKRREDYLEEKEILAKADLAELEHNSGGFLGLANFLPRKGAAIGALARFKVLNEADRPIEYGGLLSGRKGGAVMAIILLVVAGLLVVNMVVRHL</sequence>
<protein>
    <submittedName>
        <fullName evidence="2">Uncharacterized protein</fullName>
    </submittedName>
</protein>
<evidence type="ECO:0000313" key="3">
    <source>
        <dbReference type="Proteomes" id="UP000256845"/>
    </source>
</evidence>
<reference evidence="2 3" key="1">
    <citation type="submission" date="2018-07" db="EMBL/GenBank/DDBJ databases">
        <title>Genomic Encyclopedia of Type Strains, Phase III (KMG-III): the genomes of soil and plant-associated and newly described type strains.</title>
        <authorList>
            <person name="Whitman W."/>
        </authorList>
    </citation>
    <scope>NUCLEOTIDE SEQUENCE [LARGE SCALE GENOMIC DNA]</scope>
    <source>
        <strain evidence="2 3">CECT 8488</strain>
    </source>
</reference>
<feature type="transmembrane region" description="Helical" evidence="1">
    <location>
        <begin position="78"/>
        <end position="97"/>
    </location>
</feature>
<keyword evidence="1" id="KW-0472">Membrane</keyword>
<dbReference type="AlphaFoldDB" id="A0A3D9HVB0"/>
<keyword evidence="1" id="KW-1133">Transmembrane helix</keyword>
<dbReference type="EMBL" id="QRDW01000001">
    <property type="protein sequence ID" value="RED53428.1"/>
    <property type="molecule type" value="Genomic_DNA"/>
</dbReference>
<comment type="caution">
    <text evidence="2">The sequence shown here is derived from an EMBL/GenBank/DDBJ whole genome shotgun (WGS) entry which is preliminary data.</text>
</comment>
<evidence type="ECO:0000256" key="1">
    <source>
        <dbReference type="SAM" id="Phobius"/>
    </source>
</evidence>
<dbReference type="RefSeq" id="WP_115934572.1">
    <property type="nucleotide sequence ID" value="NZ_QRDW01000001.1"/>
</dbReference>
<proteinExistence type="predicted"/>
<evidence type="ECO:0000313" key="2">
    <source>
        <dbReference type="EMBL" id="RED53428.1"/>
    </source>
</evidence>
<organism evidence="2 3">
    <name type="scientific">Aestuariispira insulae</name>
    <dbReference type="NCBI Taxonomy" id="1461337"/>
    <lineage>
        <taxon>Bacteria</taxon>
        <taxon>Pseudomonadati</taxon>
        <taxon>Pseudomonadota</taxon>
        <taxon>Alphaproteobacteria</taxon>
        <taxon>Rhodospirillales</taxon>
        <taxon>Kiloniellaceae</taxon>
        <taxon>Aestuariispira</taxon>
    </lineage>
</organism>
<keyword evidence="3" id="KW-1185">Reference proteome</keyword>
<name>A0A3D9HVB0_9PROT</name>
<keyword evidence="1" id="KW-0812">Transmembrane</keyword>